<dbReference type="RefSeq" id="WP_227310528.1">
    <property type="nucleotide sequence ID" value="NZ_JAESVA010000016.1"/>
</dbReference>
<dbReference type="Pfam" id="PF07729">
    <property type="entry name" value="FCD"/>
    <property type="match status" value="1"/>
</dbReference>
<gene>
    <name evidence="5" type="ORF">ACELLULO517_26345</name>
</gene>
<dbReference type="PANTHER" id="PTHR43537:SF39">
    <property type="entry name" value="HTH-TYPE TRANSCRIPTIONAL REGULATOR MCBR"/>
    <property type="match status" value="1"/>
</dbReference>
<name>A0A963Z6N2_9PROT</name>
<evidence type="ECO:0000256" key="2">
    <source>
        <dbReference type="ARBA" id="ARBA00023125"/>
    </source>
</evidence>
<sequence>MLRDALTEGSFRPGERIIIHELATKLGTSVTPVREACLRLVSERGLELRSGRFVTVPDLTLERYMEIRTIRLALEGLAVELAAGLAEEADIESLTEIQRKFEAAREKKDFASENKLNRDFHLGVYRLSRMSILVNHIESLWVSMGPILKVYHEEINADASIPDRHTALIASLKVRDAVRARAALEQDLTEGGTGILRYLNAL</sequence>
<dbReference type="SUPFAM" id="SSF46785">
    <property type="entry name" value="Winged helix' DNA-binding domain"/>
    <property type="match status" value="1"/>
</dbReference>
<dbReference type="InterPro" id="IPR011711">
    <property type="entry name" value="GntR_C"/>
</dbReference>
<keyword evidence="1" id="KW-0805">Transcription regulation</keyword>
<dbReference type="InterPro" id="IPR000524">
    <property type="entry name" value="Tscrpt_reg_HTH_GntR"/>
</dbReference>
<organism evidence="5 6">
    <name type="scientific">Acidisoma cellulosilyticum</name>
    <dbReference type="NCBI Taxonomy" id="2802395"/>
    <lineage>
        <taxon>Bacteria</taxon>
        <taxon>Pseudomonadati</taxon>
        <taxon>Pseudomonadota</taxon>
        <taxon>Alphaproteobacteria</taxon>
        <taxon>Acetobacterales</taxon>
        <taxon>Acidocellaceae</taxon>
        <taxon>Acidisoma</taxon>
    </lineage>
</organism>
<keyword evidence="2" id="KW-0238">DNA-binding</keyword>
<proteinExistence type="predicted"/>
<reference evidence="5 6" key="1">
    <citation type="journal article" date="2021" name="Microorganisms">
        <title>Acidisoma silvae sp. nov. and Acidisomacellulosilytica sp. nov., Two Acidophilic Bacteria Isolated from Decaying Wood, Hydrolyzing Cellulose and Producing Poly-3-hydroxybutyrate.</title>
        <authorList>
            <person name="Mieszkin S."/>
            <person name="Pouder E."/>
            <person name="Uroz S."/>
            <person name="Simon-Colin C."/>
            <person name="Alain K."/>
        </authorList>
    </citation>
    <scope>NUCLEOTIDE SEQUENCE [LARGE SCALE GENOMIC DNA]</scope>
    <source>
        <strain evidence="5 6">HW T5.17</strain>
    </source>
</reference>
<accession>A0A963Z6N2</accession>
<dbReference type="SMART" id="SM00895">
    <property type="entry name" value="FCD"/>
    <property type="match status" value="1"/>
</dbReference>
<keyword evidence="6" id="KW-1185">Reference proteome</keyword>
<protein>
    <submittedName>
        <fullName evidence="5">GntR family transcriptional regulator</fullName>
    </submittedName>
</protein>
<dbReference type="Gene3D" id="1.10.10.10">
    <property type="entry name" value="Winged helix-like DNA-binding domain superfamily/Winged helix DNA-binding domain"/>
    <property type="match status" value="1"/>
</dbReference>
<dbReference type="GO" id="GO:0003700">
    <property type="term" value="F:DNA-binding transcription factor activity"/>
    <property type="evidence" value="ECO:0007669"/>
    <property type="project" value="InterPro"/>
</dbReference>
<feature type="domain" description="HTH gntR-type" evidence="4">
    <location>
        <begin position="1"/>
        <end position="59"/>
    </location>
</feature>
<dbReference type="Pfam" id="PF00392">
    <property type="entry name" value="GntR"/>
    <property type="match status" value="1"/>
</dbReference>
<dbReference type="EMBL" id="JAESVA010000016">
    <property type="protein sequence ID" value="MCB8883795.1"/>
    <property type="molecule type" value="Genomic_DNA"/>
</dbReference>
<evidence type="ECO:0000259" key="4">
    <source>
        <dbReference type="PROSITE" id="PS50949"/>
    </source>
</evidence>
<dbReference type="Proteomes" id="UP000721844">
    <property type="component" value="Unassembled WGS sequence"/>
</dbReference>
<comment type="caution">
    <text evidence="5">The sequence shown here is derived from an EMBL/GenBank/DDBJ whole genome shotgun (WGS) entry which is preliminary data.</text>
</comment>
<dbReference type="InterPro" id="IPR036390">
    <property type="entry name" value="WH_DNA-bd_sf"/>
</dbReference>
<keyword evidence="3" id="KW-0804">Transcription</keyword>
<dbReference type="AlphaFoldDB" id="A0A963Z6N2"/>
<dbReference type="InterPro" id="IPR008920">
    <property type="entry name" value="TF_FadR/GntR_C"/>
</dbReference>
<dbReference type="SMART" id="SM00345">
    <property type="entry name" value="HTH_GNTR"/>
    <property type="match status" value="1"/>
</dbReference>
<evidence type="ECO:0000256" key="1">
    <source>
        <dbReference type="ARBA" id="ARBA00023015"/>
    </source>
</evidence>
<dbReference type="SUPFAM" id="SSF48008">
    <property type="entry name" value="GntR ligand-binding domain-like"/>
    <property type="match status" value="1"/>
</dbReference>
<dbReference type="InterPro" id="IPR036388">
    <property type="entry name" value="WH-like_DNA-bd_sf"/>
</dbReference>
<evidence type="ECO:0000256" key="3">
    <source>
        <dbReference type="ARBA" id="ARBA00023163"/>
    </source>
</evidence>
<dbReference type="PROSITE" id="PS50949">
    <property type="entry name" value="HTH_GNTR"/>
    <property type="match status" value="1"/>
</dbReference>
<dbReference type="GO" id="GO:0003677">
    <property type="term" value="F:DNA binding"/>
    <property type="evidence" value="ECO:0007669"/>
    <property type="project" value="UniProtKB-KW"/>
</dbReference>
<evidence type="ECO:0000313" key="6">
    <source>
        <dbReference type="Proteomes" id="UP000721844"/>
    </source>
</evidence>
<dbReference type="PANTHER" id="PTHR43537">
    <property type="entry name" value="TRANSCRIPTIONAL REGULATOR, GNTR FAMILY"/>
    <property type="match status" value="1"/>
</dbReference>
<evidence type="ECO:0000313" key="5">
    <source>
        <dbReference type="EMBL" id="MCB8883795.1"/>
    </source>
</evidence>
<dbReference type="Gene3D" id="1.20.120.530">
    <property type="entry name" value="GntR ligand-binding domain-like"/>
    <property type="match status" value="1"/>
</dbReference>